<feature type="transmembrane region" description="Helical" evidence="7">
    <location>
        <begin position="268"/>
        <end position="288"/>
    </location>
</feature>
<keyword evidence="2 7" id="KW-0813">Transport</keyword>
<feature type="domain" description="ABC transmembrane type-1" evidence="9">
    <location>
        <begin position="112"/>
        <end position="296"/>
    </location>
</feature>
<evidence type="ECO:0000256" key="5">
    <source>
        <dbReference type="ARBA" id="ARBA00022989"/>
    </source>
</evidence>
<keyword evidence="11" id="KW-1185">Reference proteome</keyword>
<dbReference type="Gene3D" id="1.10.3720.10">
    <property type="entry name" value="MetI-like"/>
    <property type="match status" value="1"/>
</dbReference>
<dbReference type="SUPFAM" id="SSF161098">
    <property type="entry name" value="MetI-like"/>
    <property type="match status" value="1"/>
</dbReference>
<dbReference type="PROSITE" id="PS50928">
    <property type="entry name" value="ABC_TM1"/>
    <property type="match status" value="1"/>
</dbReference>
<protein>
    <submittedName>
        <fullName evidence="10">Sulfonate ABC transporter</fullName>
    </submittedName>
</protein>
<keyword evidence="3" id="KW-1003">Cell membrane</keyword>
<proteinExistence type="inferred from homology"/>
<dbReference type="RefSeq" id="WP_344592988.1">
    <property type="nucleotide sequence ID" value="NZ_BAAASO010000010.1"/>
</dbReference>
<feature type="transmembrane region" description="Helical" evidence="7">
    <location>
        <begin position="178"/>
        <end position="201"/>
    </location>
</feature>
<dbReference type="EMBL" id="BJHW01000002">
    <property type="protein sequence ID" value="GDY58346.1"/>
    <property type="molecule type" value="Genomic_DNA"/>
</dbReference>
<evidence type="ECO:0000256" key="1">
    <source>
        <dbReference type="ARBA" id="ARBA00004651"/>
    </source>
</evidence>
<feature type="compositionally biased region" description="Basic and acidic residues" evidence="8">
    <location>
        <begin position="14"/>
        <end position="31"/>
    </location>
</feature>
<dbReference type="InterPro" id="IPR035906">
    <property type="entry name" value="MetI-like_sf"/>
</dbReference>
<feature type="region of interest" description="Disordered" evidence="8">
    <location>
        <begin position="1"/>
        <end position="52"/>
    </location>
</feature>
<evidence type="ECO:0000256" key="8">
    <source>
        <dbReference type="SAM" id="MobiDB-lite"/>
    </source>
</evidence>
<sequence>MTSENTAASARTARPGEHPGEHLGEGERDGGSAETTLLVRRPGPGERDPVRAHRRRRALELSLALAVPAALILLWQLAADQRWIDSRIYPAPSTIAADGWQRAADGKLWPDVWATLKRVIAGYALGTAAGYLFGLLMGALRMVRAALEPLLDALYVVPKLALLPVFLNMFGLGEGPQIALVATTVFFFVWISTMAAVMGVAEGHREAGQVFGAGPWQMFRHVLLPASLPQVLVGMRVAAGVAVLVIVASEQIAANDGLGHLIFDSRTLFQNDVMFVGIVCVAVLGVVFSELVRFIGRRLTPWAPRDRGRPQS</sequence>
<feature type="transmembrane region" description="Helical" evidence="7">
    <location>
        <begin position="152"/>
        <end position="172"/>
    </location>
</feature>
<dbReference type="Pfam" id="PF00528">
    <property type="entry name" value="BPD_transp_1"/>
    <property type="match status" value="1"/>
</dbReference>
<comment type="subcellular location">
    <subcellularLocation>
        <location evidence="1 7">Cell membrane</location>
        <topology evidence="1 7">Multi-pass membrane protein</topology>
    </subcellularLocation>
</comment>
<reference evidence="10 11" key="1">
    <citation type="journal article" date="2020" name="Int. J. Syst. Evol. Microbiol.">
        <title>Reclassification of Streptomyces castelarensis and Streptomyces sporoclivatus as later heterotypic synonyms of Streptomyces antimycoticus.</title>
        <authorList>
            <person name="Komaki H."/>
            <person name="Tamura T."/>
        </authorList>
    </citation>
    <scope>NUCLEOTIDE SEQUENCE [LARGE SCALE GENOMIC DNA]</scope>
    <source>
        <strain evidence="10 11">NBRC 13459</strain>
    </source>
</reference>
<feature type="transmembrane region" description="Helical" evidence="7">
    <location>
        <begin position="58"/>
        <end position="78"/>
    </location>
</feature>
<evidence type="ECO:0000256" key="4">
    <source>
        <dbReference type="ARBA" id="ARBA00022692"/>
    </source>
</evidence>
<dbReference type="Proteomes" id="UP000301309">
    <property type="component" value="Unassembled WGS sequence"/>
</dbReference>
<accession>A0A4D4LGG8</accession>
<feature type="transmembrane region" description="Helical" evidence="7">
    <location>
        <begin position="222"/>
        <end position="248"/>
    </location>
</feature>
<keyword evidence="6 7" id="KW-0472">Membrane</keyword>
<name>A0A4D4LGG8_STRVO</name>
<organism evidence="10 11">
    <name type="scientific">Streptomyces violaceusniger</name>
    <dbReference type="NCBI Taxonomy" id="68280"/>
    <lineage>
        <taxon>Bacteria</taxon>
        <taxon>Bacillati</taxon>
        <taxon>Actinomycetota</taxon>
        <taxon>Actinomycetes</taxon>
        <taxon>Kitasatosporales</taxon>
        <taxon>Streptomycetaceae</taxon>
        <taxon>Streptomyces</taxon>
        <taxon>Streptomyces violaceusniger group</taxon>
    </lineage>
</organism>
<dbReference type="GO" id="GO:0005886">
    <property type="term" value="C:plasma membrane"/>
    <property type="evidence" value="ECO:0007669"/>
    <property type="project" value="UniProtKB-SubCell"/>
</dbReference>
<dbReference type="AlphaFoldDB" id="A0A4D4LGG8"/>
<evidence type="ECO:0000256" key="3">
    <source>
        <dbReference type="ARBA" id="ARBA00022475"/>
    </source>
</evidence>
<evidence type="ECO:0000259" key="9">
    <source>
        <dbReference type="PROSITE" id="PS50928"/>
    </source>
</evidence>
<dbReference type="PANTHER" id="PTHR30151">
    <property type="entry name" value="ALKANE SULFONATE ABC TRANSPORTER-RELATED, MEMBRANE SUBUNIT"/>
    <property type="match status" value="1"/>
</dbReference>
<comment type="caution">
    <text evidence="10">The sequence shown here is derived from an EMBL/GenBank/DDBJ whole genome shotgun (WGS) entry which is preliminary data.</text>
</comment>
<evidence type="ECO:0000256" key="6">
    <source>
        <dbReference type="ARBA" id="ARBA00023136"/>
    </source>
</evidence>
<keyword evidence="4 7" id="KW-0812">Transmembrane</keyword>
<dbReference type="GO" id="GO:0010438">
    <property type="term" value="P:cellular response to sulfur starvation"/>
    <property type="evidence" value="ECO:0007669"/>
    <property type="project" value="TreeGrafter"/>
</dbReference>
<feature type="transmembrane region" description="Helical" evidence="7">
    <location>
        <begin position="120"/>
        <end position="140"/>
    </location>
</feature>
<gene>
    <name evidence="10" type="primary">ssuC_2</name>
    <name evidence="10" type="ORF">SVIO_089690</name>
</gene>
<dbReference type="PANTHER" id="PTHR30151:SF25">
    <property type="entry name" value="TAURINE TRANSPORT SYSTEM PERMEASE PROTEIN TAUC"/>
    <property type="match status" value="1"/>
</dbReference>
<evidence type="ECO:0000256" key="7">
    <source>
        <dbReference type="RuleBase" id="RU363032"/>
    </source>
</evidence>
<evidence type="ECO:0000256" key="2">
    <source>
        <dbReference type="ARBA" id="ARBA00022448"/>
    </source>
</evidence>
<keyword evidence="5 7" id="KW-1133">Transmembrane helix</keyword>
<evidence type="ECO:0000313" key="11">
    <source>
        <dbReference type="Proteomes" id="UP000301309"/>
    </source>
</evidence>
<dbReference type="InterPro" id="IPR000515">
    <property type="entry name" value="MetI-like"/>
</dbReference>
<dbReference type="CDD" id="cd06261">
    <property type="entry name" value="TM_PBP2"/>
    <property type="match status" value="1"/>
</dbReference>
<evidence type="ECO:0000313" key="10">
    <source>
        <dbReference type="EMBL" id="GDY58346.1"/>
    </source>
</evidence>
<comment type="similarity">
    <text evidence="7">Belongs to the binding-protein-dependent transport system permease family.</text>
</comment>
<dbReference type="GO" id="GO:0055085">
    <property type="term" value="P:transmembrane transport"/>
    <property type="evidence" value="ECO:0007669"/>
    <property type="project" value="InterPro"/>
</dbReference>